<proteinExistence type="predicted"/>
<sequence length="229" mass="24803">MSLLFLENPIWHSLRSHHAPLGAATRLAACYAPAVAPFAGVAEASAAAGAELAGLLGEHEPYYLVGIAPPVVPGWQVDSHGSITQMLCSSPPEVPDGPRVTVLGPAHVADMLELTALVFPGYFRQNTLRMGHYLGIYLDGRLAAMAGERMNMPGYREISAVCTHPEHTGRGYAQRLVALITRSVFDQGVSPFLHVNTDNRRAKSVYERLGYAERGEIALYALHQDRPHA</sequence>
<dbReference type="OrthoDB" id="9796919at2"/>
<dbReference type="Gene3D" id="3.40.630.30">
    <property type="match status" value="1"/>
</dbReference>
<evidence type="ECO:0000313" key="2">
    <source>
        <dbReference type="EMBL" id="TDR47851.1"/>
    </source>
</evidence>
<dbReference type="CDD" id="cd04301">
    <property type="entry name" value="NAT_SF"/>
    <property type="match status" value="1"/>
</dbReference>
<feature type="domain" description="N-acetyltransferase" evidence="1">
    <location>
        <begin position="98"/>
        <end position="229"/>
    </location>
</feature>
<dbReference type="EMBL" id="SNZH01000002">
    <property type="protein sequence ID" value="TDR47851.1"/>
    <property type="molecule type" value="Genomic_DNA"/>
</dbReference>
<protein>
    <submittedName>
        <fullName evidence="2">FR47-like protein</fullName>
    </submittedName>
</protein>
<dbReference type="SUPFAM" id="SSF55729">
    <property type="entry name" value="Acyl-CoA N-acyltransferases (Nat)"/>
    <property type="match status" value="1"/>
</dbReference>
<dbReference type="InterPro" id="IPR016181">
    <property type="entry name" value="Acyl_CoA_acyltransferase"/>
</dbReference>
<evidence type="ECO:0000259" key="1">
    <source>
        <dbReference type="PROSITE" id="PS51186"/>
    </source>
</evidence>
<gene>
    <name evidence="2" type="ORF">DFR29_102513</name>
</gene>
<reference evidence="2 3" key="1">
    <citation type="submission" date="2019-03" db="EMBL/GenBank/DDBJ databases">
        <title>Genomic Encyclopedia of Type Strains, Phase IV (KMG-IV): sequencing the most valuable type-strain genomes for metagenomic binning, comparative biology and taxonomic classification.</title>
        <authorList>
            <person name="Goeker M."/>
        </authorList>
    </citation>
    <scope>NUCLEOTIDE SEQUENCE [LARGE SCALE GENOMIC DNA]</scope>
    <source>
        <strain evidence="2 3">DSM 21667</strain>
    </source>
</reference>
<name>A0A4R6Z7R7_9GAMM</name>
<evidence type="ECO:0000313" key="3">
    <source>
        <dbReference type="Proteomes" id="UP000295293"/>
    </source>
</evidence>
<dbReference type="InterPro" id="IPR013653">
    <property type="entry name" value="GCN5-like_dom"/>
</dbReference>
<dbReference type="InterPro" id="IPR000182">
    <property type="entry name" value="GNAT_dom"/>
</dbReference>
<dbReference type="GO" id="GO:0016747">
    <property type="term" value="F:acyltransferase activity, transferring groups other than amino-acyl groups"/>
    <property type="evidence" value="ECO:0007669"/>
    <property type="project" value="InterPro"/>
</dbReference>
<dbReference type="Pfam" id="PF08445">
    <property type="entry name" value="FR47"/>
    <property type="match status" value="1"/>
</dbReference>
<accession>A0A4R6Z7R7</accession>
<dbReference type="RefSeq" id="WP_133817557.1">
    <property type="nucleotide sequence ID" value="NZ_SNZH01000002.1"/>
</dbReference>
<keyword evidence="3" id="KW-1185">Reference proteome</keyword>
<dbReference type="Proteomes" id="UP000295293">
    <property type="component" value="Unassembled WGS sequence"/>
</dbReference>
<dbReference type="PROSITE" id="PS51186">
    <property type="entry name" value="GNAT"/>
    <property type="match status" value="1"/>
</dbReference>
<organism evidence="2 3">
    <name type="scientific">Tahibacter aquaticus</name>
    <dbReference type="NCBI Taxonomy" id="520092"/>
    <lineage>
        <taxon>Bacteria</taxon>
        <taxon>Pseudomonadati</taxon>
        <taxon>Pseudomonadota</taxon>
        <taxon>Gammaproteobacteria</taxon>
        <taxon>Lysobacterales</taxon>
        <taxon>Rhodanobacteraceae</taxon>
        <taxon>Tahibacter</taxon>
    </lineage>
</organism>
<comment type="caution">
    <text evidence="2">The sequence shown here is derived from an EMBL/GenBank/DDBJ whole genome shotgun (WGS) entry which is preliminary data.</text>
</comment>
<dbReference type="AlphaFoldDB" id="A0A4R6Z7R7"/>